<dbReference type="FunCoup" id="K1W2P8">
    <property type="interactions" value="177"/>
</dbReference>
<dbReference type="Gene3D" id="3.10.110.10">
    <property type="entry name" value="Ubiquitin Conjugating Enzyme"/>
    <property type="match status" value="1"/>
</dbReference>
<reference evidence="3 4" key="1">
    <citation type="journal article" date="2012" name="Eukaryot. Cell">
        <title>Genome sequence of the Trichosporon asahii environmental strain CBS 8904.</title>
        <authorList>
            <person name="Yang R.Y."/>
            <person name="Li H.T."/>
            <person name="Zhu H."/>
            <person name="Zhou G.P."/>
            <person name="Wang M."/>
            <person name="Wang L."/>
        </authorList>
    </citation>
    <scope>NUCLEOTIDE SEQUENCE [LARGE SCALE GENOMIC DNA]</scope>
    <source>
        <strain evidence="3 4">CBS 8904</strain>
    </source>
</reference>
<dbReference type="InParanoid" id="K1W2P8"/>
<comment type="caution">
    <text evidence="3">The sequence shown here is derived from an EMBL/GenBank/DDBJ whole genome shotgun (WGS) entry which is preliminary data.</text>
</comment>
<dbReference type="EMBL" id="AMBO01000268">
    <property type="protein sequence ID" value="EKD03158.1"/>
    <property type="molecule type" value="Genomic_DNA"/>
</dbReference>
<proteinExistence type="predicted"/>
<feature type="region of interest" description="Disordered" evidence="1">
    <location>
        <begin position="167"/>
        <end position="282"/>
    </location>
</feature>
<dbReference type="InterPro" id="IPR016135">
    <property type="entry name" value="UBQ-conjugating_enzyme/RWD"/>
</dbReference>
<sequence length="282" mass="31977">MADHEAILAEEFEVLESIFPDELEIVDNVVRIRVEPEEEVSGHPLTVTLVVSYPETYPDVIPDMELEDIDEESGTLREGEADAVVEQLKQTAEESLGMAMTFTLATAAREALSAVLATRLRKEQEEDDARAAAYEEEEKAKTRGTPLTKDRYLSWRKTFLEELKKKRAKEEEEKVRAMGSKEREEYKKRRDRPSGEYTPSCQSTAMFWDQSHEATQSANKLTTTGRQLFETAKVSATSDEALYEDGEAVDMSKYTREERDAARWAEEGEGKAGIDLDESDDE</sequence>
<dbReference type="PROSITE" id="PS50908">
    <property type="entry name" value="RWD"/>
    <property type="match status" value="1"/>
</dbReference>
<evidence type="ECO:0000313" key="3">
    <source>
        <dbReference type="EMBL" id="EKD03158.1"/>
    </source>
</evidence>
<organism evidence="3 4">
    <name type="scientific">Trichosporon asahii var. asahii (strain CBS 8904)</name>
    <name type="common">Yeast</name>
    <dbReference type="NCBI Taxonomy" id="1220162"/>
    <lineage>
        <taxon>Eukaryota</taxon>
        <taxon>Fungi</taxon>
        <taxon>Dikarya</taxon>
        <taxon>Basidiomycota</taxon>
        <taxon>Agaricomycotina</taxon>
        <taxon>Tremellomycetes</taxon>
        <taxon>Trichosporonales</taxon>
        <taxon>Trichosporonaceae</taxon>
        <taxon>Trichosporon</taxon>
    </lineage>
</organism>
<dbReference type="PANTHER" id="PTHR12292">
    <property type="entry name" value="RWD DOMAIN-CONTAINING PROTEIN"/>
    <property type="match status" value="1"/>
</dbReference>
<dbReference type="SUPFAM" id="SSF54495">
    <property type="entry name" value="UBC-like"/>
    <property type="match status" value="1"/>
</dbReference>
<dbReference type="Proteomes" id="UP000006757">
    <property type="component" value="Unassembled WGS sequence"/>
</dbReference>
<dbReference type="SMART" id="SM00591">
    <property type="entry name" value="RWD"/>
    <property type="match status" value="1"/>
</dbReference>
<accession>K1W2P8</accession>
<feature type="compositionally biased region" description="Basic and acidic residues" evidence="1">
    <location>
        <begin position="167"/>
        <end position="194"/>
    </location>
</feature>
<dbReference type="AlphaFoldDB" id="K1W2P8"/>
<gene>
    <name evidence="3" type="ORF">A1Q2_02607</name>
</gene>
<protein>
    <recommendedName>
        <fullName evidence="2">RWD domain-containing protein</fullName>
    </recommendedName>
</protein>
<dbReference type="eggNOG" id="KOG4018">
    <property type="taxonomic scope" value="Eukaryota"/>
</dbReference>
<dbReference type="OrthoDB" id="277175at2759"/>
<feature type="compositionally biased region" description="Basic and acidic residues" evidence="1">
    <location>
        <begin position="253"/>
        <end position="274"/>
    </location>
</feature>
<evidence type="ECO:0000313" key="4">
    <source>
        <dbReference type="Proteomes" id="UP000006757"/>
    </source>
</evidence>
<name>K1W2P8_TRIAC</name>
<dbReference type="STRING" id="1220162.K1W2P8"/>
<keyword evidence="4" id="KW-1185">Reference proteome</keyword>
<dbReference type="InterPro" id="IPR006575">
    <property type="entry name" value="RWD_dom"/>
</dbReference>
<dbReference type="CDD" id="cd23823">
    <property type="entry name" value="RWD_GCN2"/>
    <property type="match status" value="1"/>
</dbReference>
<dbReference type="HOGENOM" id="CLU_084528_1_0_1"/>
<feature type="region of interest" description="Disordered" evidence="1">
    <location>
        <begin position="122"/>
        <end position="145"/>
    </location>
</feature>
<feature type="compositionally biased region" description="Polar residues" evidence="1">
    <location>
        <begin position="213"/>
        <end position="226"/>
    </location>
</feature>
<evidence type="ECO:0000256" key="1">
    <source>
        <dbReference type="SAM" id="MobiDB-lite"/>
    </source>
</evidence>
<dbReference type="OMA" id="NTSNPCF"/>
<dbReference type="InterPro" id="IPR040213">
    <property type="entry name" value="GIR2-like"/>
</dbReference>
<feature type="domain" description="RWD" evidence="2">
    <location>
        <begin position="10"/>
        <end position="115"/>
    </location>
</feature>
<dbReference type="Pfam" id="PF05773">
    <property type="entry name" value="RWD"/>
    <property type="match status" value="1"/>
</dbReference>
<evidence type="ECO:0000259" key="2">
    <source>
        <dbReference type="PROSITE" id="PS50908"/>
    </source>
</evidence>